<protein>
    <submittedName>
        <fullName evidence="1">Uncharacterized protein</fullName>
    </submittedName>
</protein>
<evidence type="ECO:0000313" key="2">
    <source>
        <dbReference type="Proteomes" id="UP000225947"/>
    </source>
</evidence>
<gene>
    <name evidence="1" type="ORF">ME3_183</name>
</gene>
<dbReference type="EMBL" id="KU935715">
    <property type="protein sequence ID" value="AND75344.1"/>
    <property type="molecule type" value="Genomic_DNA"/>
</dbReference>
<name>A0A172Q0H2_9CAUD</name>
<sequence>MAIFAFIILFIILLKVKSCQHVMIYRDYRACYDEHRNLMYSKRKYQCSTCNHIKWIDTRYGDPFSKV</sequence>
<proteinExistence type="predicted"/>
<reference evidence="2" key="1">
    <citation type="submission" date="2016-03" db="EMBL/GenBank/DDBJ databases">
        <title>Characterization of Acinetobacter baumannii phage vB_AbaM_ME3.</title>
        <authorList>
            <person name="Buttimer C.T.H."/>
            <person name="Elbreki M."/>
            <person name="Coffey A."/>
        </authorList>
    </citation>
    <scope>NUCLEOTIDE SEQUENCE [LARGE SCALE GENOMIC DNA]</scope>
</reference>
<organism evidence="1 2">
    <name type="scientific">Acinetobacter phage vB_AbaM_ME3</name>
    <dbReference type="NCBI Taxonomy" id="1837876"/>
    <lineage>
        <taxon>Viruses</taxon>
        <taxon>Duplodnaviria</taxon>
        <taxon>Heunggongvirae</taxon>
        <taxon>Uroviricota</taxon>
        <taxon>Caudoviricetes</taxon>
        <taxon>Metrivirus</taxon>
        <taxon>Metrivirus ME3</taxon>
    </lineage>
</organism>
<accession>A0A172Q0H2</accession>
<keyword evidence="2" id="KW-1185">Reference proteome</keyword>
<evidence type="ECO:0000313" key="1">
    <source>
        <dbReference type="EMBL" id="AND75344.1"/>
    </source>
</evidence>
<dbReference type="Proteomes" id="UP000225947">
    <property type="component" value="Segment"/>
</dbReference>